<protein>
    <submittedName>
        <fullName evidence="2">Uncharacterized protein</fullName>
    </submittedName>
</protein>
<dbReference type="AlphaFoldDB" id="A0A9D4AYS7"/>
<keyword evidence="3" id="KW-1185">Reference proteome</keyword>
<gene>
    <name evidence="2" type="ORF">KIL84_017584</name>
</gene>
<evidence type="ECO:0000313" key="3">
    <source>
        <dbReference type="Proteomes" id="UP000827986"/>
    </source>
</evidence>
<proteinExistence type="predicted"/>
<dbReference type="Proteomes" id="UP000827986">
    <property type="component" value="Unassembled WGS sequence"/>
</dbReference>
<comment type="caution">
    <text evidence="2">The sequence shown here is derived from an EMBL/GenBank/DDBJ whole genome shotgun (WGS) entry which is preliminary data.</text>
</comment>
<sequence length="102" mass="10985">MQKVCGRLQPLYLHTGSDPWQQPPGSQPLLLECPPGLADSVEKLIQHGAAVLSLRIQWGSHSCSAQTPGHSLLQGIKIFKEGSGRVGEQNKGSDMFPGRSLL</sequence>
<evidence type="ECO:0000313" key="2">
    <source>
        <dbReference type="EMBL" id="KAH1173745.1"/>
    </source>
</evidence>
<evidence type="ECO:0000256" key="1">
    <source>
        <dbReference type="SAM" id="MobiDB-lite"/>
    </source>
</evidence>
<accession>A0A9D4AYS7</accession>
<reference evidence="2" key="1">
    <citation type="submission" date="2021-09" db="EMBL/GenBank/DDBJ databases">
        <title>The genome of Mauremys mutica provides insights into the evolution of semi-aquatic lifestyle.</title>
        <authorList>
            <person name="Gong S."/>
            <person name="Gao Y."/>
        </authorList>
    </citation>
    <scope>NUCLEOTIDE SEQUENCE</scope>
    <source>
        <strain evidence="2">MM-2020</strain>
        <tissue evidence="2">Muscle</tissue>
    </source>
</reference>
<feature type="region of interest" description="Disordered" evidence="1">
    <location>
        <begin position="83"/>
        <end position="102"/>
    </location>
</feature>
<organism evidence="2 3">
    <name type="scientific">Mauremys mutica</name>
    <name type="common">yellowpond turtle</name>
    <dbReference type="NCBI Taxonomy" id="74926"/>
    <lineage>
        <taxon>Eukaryota</taxon>
        <taxon>Metazoa</taxon>
        <taxon>Chordata</taxon>
        <taxon>Craniata</taxon>
        <taxon>Vertebrata</taxon>
        <taxon>Euteleostomi</taxon>
        <taxon>Archelosauria</taxon>
        <taxon>Testudinata</taxon>
        <taxon>Testudines</taxon>
        <taxon>Cryptodira</taxon>
        <taxon>Durocryptodira</taxon>
        <taxon>Testudinoidea</taxon>
        <taxon>Geoemydidae</taxon>
        <taxon>Geoemydinae</taxon>
        <taxon>Mauremys</taxon>
    </lineage>
</organism>
<name>A0A9D4AYS7_9SAUR</name>
<dbReference type="EMBL" id="JAHDVG010000482">
    <property type="protein sequence ID" value="KAH1173745.1"/>
    <property type="molecule type" value="Genomic_DNA"/>
</dbReference>